<feature type="transmembrane region" description="Helical" evidence="1">
    <location>
        <begin position="116"/>
        <end position="139"/>
    </location>
</feature>
<dbReference type="AlphaFoldDB" id="A0A3B0XJD9"/>
<evidence type="ECO:0000256" key="1">
    <source>
        <dbReference type="SAM" id="Phobius"/>
    </source>
</evidence>
<feature type="transmembrane region" description="Helical" evidence="1">
    <location>
        <begin position="82"/>
        <end position="104"/>
    </location>
</feature>
<accession>A0A3B0XJD9</accession>
<name>A0A3B0XJD9_9ZZZZ</name>
<reference evidence="2" key="1">
    <citation type="submission" date="2018-06" db="EMBL/GenBank/DDBJ databases">
        <authorList>
            <person name="Zhirakovskaya E."/>
        </authorList>
    </citation>
    <scope>NUCLEOTIDE SEQUENCE</scope>
</reference>
<feature type="transmembrane region" description="Helical" evidence="1">
    <location>
        <begin position="21"/>
        <end position="42"/>
    </location>
</feature>
<organism evidence="2">
    <name type="scientific">hydrothermal vent metagenome</name>
    <dbReference type="NCBI Taxonomy" id="652676"/>
    <lineage>
        <taxon>unclassified sequences</taxon>
        <taxon>metagenomes</taxon>
        <taxon>ecological metagenomes</taxon>
    </lineage>
</organism>
<dbReference type="EMBL" id="UOFI01000015">
    <property type="protein sequence ID" value="VAW61859.1"/>
    <property type="molecule type" value="Genomic_DNA"/>
</dbReference>
<keyword evidence="1" id="KW-0812">Transmembrane</keyword>
<keyword evidence="1" id="KW-1133">Transmembrane helix</keyword>
<sequence length="140" mass="15201">MMSRFESANKKTLKSFWQLTPVLLGVLLLASMMVEIIPMLISKGVLGHGLWQDALLANIIGSASTGQPIISYVLAGELQRAGIALLPVTVFIVSWVTVGVISLPAEAVALGWRFSILRNILAFFMAFILGWLTVVSINVF</sequence>
<evidence type="ECO:0008006" key="3">
    <source>
        <dbReference type="Google" id="ProtNLM"/>
    </source>
</evidence>
<gene>
    <name evidence="2" type="ORF">MNBD_GAMMA09-3650</name>
</gene>
<protein>
    <recommendedName>
        <fullName evidence="3">Permease</fullName>
    </recommendedName>
</protein>
<proteinExistence type="predicted"/>
<keyword evidence="1" id="KW-0472">Membrane</keyword>
<feature type="transmembrane region" description="Helical" evidence="1">
    <location>
        <begin position="54"/>
        <end position="75"/>
    </location>
</feature>
<evidence type="ECO:0000313" key="2">
    <source>
        <dbReference type="EMBL" id="VAW61859.1"/>
    </source>
</evidence>